<dbReference type="FunFam" id="3.30.160.60:FF:000446">
    <property type="entry name" value="Zinc finger protein"/>
    <property type="match status" value="1"/>
</dbReference>
<feature type="domain" description="C2H2-type" evidence="9">
    <location>
        <begin position="600"/>
        <end position="623"/>
    </location>
</feature>
<evidence type="ECO:0000256" key="1">
    <source>
        <dbReference type="ARBA" id="ARBA00004123"/>
    </source>
</evidence>
<dbReference type="SMART" id="SM00868">
    <property type="entry name" value="zf-AD"/>
    <property type="match status" value="1"/>
</dbReference>
<organism evidence="10 11">
    <name type="scientific">Brassicogethes aeneus</name>
    <name type="common">Rape pollen beetle</name>
    <name type="synonym">Meligethes aeneus</name>
    <dbReference type="NCBI Taxonomy" id="1431903"/>
    <lineage>
        <taxon>Eukaryota</taxon>
        <taxon>Metazoa</taxon>
        <taxon>Ecdysozoa</taxon>
        <taxon>Arthropoda</taxon>
        <taxon>Hexapoda</taxon>
        <taxon>Insecta</taxon>
        <taxon>Pterygota</taxon>
        <taxon>Neoptera</taxon>
        <taxon>Endopterygota</taxon>
        <taxon>Coleoptera</taxon>
        <taxon>Polyphaga</taxon>
        <taxon>Cucujiformia</taxon>
        <taxon>Nitidulidae</taxon>
        <taxon>Meligethinae</taxon>
        <taxon>Brassicogethes</taxon>
    </lineage>
</organism>
<reference evidence="10" key="1">
    <citation type="submission" date="2021-12" db="EMBL/GenBank/DDBJ databases">
        <authorList>
            <person name="King R."/>
        </authorList>
    </citation>
    <scope>NUCLEOTIDE SEQUENCE</scope>
</reference>
<feature type="domain" description="C2H2-type" evidence="9">
    <location>
        <begin position="477"/>
        <end position="497"/>
    </location>
</feature>
<keyword evidence="5" id="KW-0862">Zinc</keyword>
<keyword evidence="4" id="KW-0863">Zinc-finger</keyword>
<evidence type="ECO:0000259" key="9">
    <source>
        <dbReference type="PROSITE" id="PS00028"/>
    </source>
</evidence>
<feature type="domain" description="C2H2-type" evidence="9">
    <location>
        <begin position="419"/>
        <end position="439"/>
    </location>
</feature>
<sequence length="634" mass="73450">MELLFDGKCRTCLGVLSDSGTNVTQVQSEIISKSVTKLVNCVSLQDVICNDCFKCLNEFYYFIKKLKEVDEEINKITLSSTNNLKDFLEDFSNDITDLDYLNNDDNDHSYFTLPEVEANNPSDKTVVENTPKVNELATKIEIKEILNEITIPNDHCYPKMGLHVSCKEETNIKIDVDRAVSLQLEEDKLQALVKDLQNDGVLVNDISSKKPGRKRIIILGGGMNVSYGQCSICSKLFRDKELLAKHEEACKVLVITCVLCKETFAKQSLYNNHMREKHRRCVKCREYFKDDVDYNSHRDVCRKLFQCKICSEKFVKSNQLARHQSEVHNIKEVPGLCDICGKTFEKKSSLMSHKQIHTNQKKCSKCGKILLNMAALRTHMTYVHNSGNLPCEFCGKMISKGGLKAHLKIHAKNEATLSCTKCDKKFFWNFQLKRHLESHLVNRVPRHVCKHCGAAFISNFGLFNHVAKTHRPTLHTCEFCDKTFHRNDYYRNHMNSHYGIKNKSKKKYTEVYRLKKITCEICKKEVRYERRKLHMDSHNSVKKFKCQYCEISFTTKNNLERHEQKVHGGKLKYRCNICWSKFLTENDRNVHKCSGKGKKCVCETCGKSFARKHLLTKHCQQEHTPEEENEEEMA</sequence>
<keyword evidence="3" id="KW-0677">Repeat</keyword>
<dbReference type="InterPro" id="IPR036236">
    <property type="entry name" value="Znf_C2H2_sf"/>
</dbReference>
<dbReference type="InterPro" id="IPR012934">
    <property type="entry name" value="Znf_AD"/>
</dbReference>
<evidence type="ECO:0000256" key="8">
    <source>
        <dbReference type="ARBA" id="ARBA00023242"/>
    </source>
</evidence>
<dbReference type="Proteomes" id="UP001154078">
    <property type="component" value="Chromosome 10"/>
</dbReference>
<evidence type="ECO:0000256" key="5">
    <source>
        <dbReference type="ARBA" id="ARBA00022833"/>
    </source>
</evidence>
<keyword evidence="7" id="KW-0804">Transcription</keyword>
<dbReference type="PANTHER" id="PTHR47772:SF14">
    <property type="entry name" value="OOCYTE ZINC FINGER PROTEIN XLCOF6.1-LIKE"/>
    <property type="match status" value="1"/>
</dbReference>
<name>A0A9P0FBM3_BRAAE</name>
<evidence type="ECO:0000256" key="7">
    <source>
        <dbReference type="ARBA" id="ARBA00023163"/>
    </source>
</evidence>
<feature type="domain" description="C2H2-type" evidence="9">
    <location>
        <begin position="363"/>
        <end position="384"/>
    </location>
</feature>
<keyword evidence="6" id="KW-0805">Transcription regulation</keyword>
<proteinExistence type="predicted"/>
<evidence type="ECO:0000256" key="6">
    <source>
        <dbReference type="ARBA" id="ARBA00023015"/>
    </source>
</evidence>
<comment type="subcellular location">
    <subcellularLocation>
        <location evidence="1">Nucleus</location>
    </subcellularLocation>
</comment>
<dbReference type="Pfam" id="PF00096">
    <property type="entry name" value="zf-C2H2"/>
    <property type="match status" value="4"/>
</dbReference>
<dbReference type="PANTHER" id="PTHR47772">
    <property type="entry name" value="ZINC FINGER PROTEIN 200"/>
    <property type="match status" value="1"/>
</dbReference>
<evidence type="ECO:0000256" key="2">
    <source>
        <dbReference type="ARBA" id="ARBA00022723"/>
    </source>
</evidence>
<keyword evidence="8" id="KW-0539">Nucleus</keyword>
<dbReference type="GO" id="GO:0008270">
    <property type="term" value="F:zinc ion binding"/>
    <property type="evidence" value="ECO:0007669"/>
    <property type="project" value="UniProtKB-KW"/>
</dbReference>
<dbReference type="InterPro" id="IPR013087">
    <property type="entry name" value="Znf_C2H2_type"/>
</dbReference>
<dbReference type="SMART" id="SM00355">
    <property type="entry name" value="ZnF_C2H2"/>
    <property type="match status" value="13"/>
</dbReference>
<feature type="domain" description="C2H2-type" evidence="9">
    <location>
        <begin position="546"/>
        <end position="567"/>
    </location>
</feature>
<dbReference type="EMBL" id="OV121141">
    <property type="protein sequence ID" value="CAH0549101.1"/>
    <property type="molecule type" value="Genomic_DNA"/>
</dbReference>
<dbReference type="AlphaFoldDB" id="A0A9P0FBM3"/>
<protein>
    <recommendedName>
        <fullName evidence="9">C2H2-type domain-containing protein</fullName>
    </recommendedName>
</protein>
<dbReference type="InterPro" id="IPR050636">
    <property type="entry name" value="C2H2-ZF_domain-containing"/>
</dbReference>
<feature type="domain" description="C2H2-type" evidence="9">
    <location>
        <begin position="257"/>
        <end position="278"/>
    </location>
</feature>
<evidence type="ECO:0000313" key="11">
    <source>
        <dbReference type="Proteomes" id="UP001154078"/>
    </source>
</evidence>
<dbReference type="GO" id="GO:0005634">
    <property type="term" value="C:nucleus"/>
    <property type="evidence" value="ECO:0007669"/>
    <property type="project" value="UniProtKB-SubCell"/>
</dbReference>
<gene>
    <name evidence="10" type="ORF">MELIAE_LOCUS2385</name>
</gene>
<keyword evidence="11" id="KW-1185">Reference proteome</keyword>
<accession>A0A9P0FBM3</accession>
<dbReference type="PROSITE" id="PS00028">
    <property type="entry name" value="ZINC_FINGER_C2H2_1"/>
    <property type="match status" value="9"/>
</dbReference>
<dbReference type="Pfam" id="PF13913">
    <property type="entry name" value="zf-C2HC_2"/>
    <property type="match status" value="1"/>
</dbReference>
<evidence type="ECO:0000256" key="4">
    <source>
        <dbReference type="ARBA" id="ARBA00022771"/>
    </source>
</evidence>
<dbReference type="Gene3D" id="3.30.160.60">
    <property type="entry name" value="Classic Zinc Finger"/>
    <property type="match status" value="7"/>
</dbReference>
<keyword evidence="2" id="KW-0479">Metal-binding</keyword>
<evidence type="ECO:0000256" key="3">
    <source>
        <dbReference type="ARBA" id="ARBA00022737"/>
    </source>
</evidence>
<feature type="domain" description="C2H2-type" evidence="9">
    <location>
        <begin position="337"/>
        <end position="357"/>
    </location>
</feature>
<feature type="domain" description="C2H2-type" evidence="9">
    <location>
        <begin position="449"/>
        <end position="470"/>
    </location>
</feature>
<dbReference type="SUPFAM" id="SSF57667">
    <property type="entry name" value="beta-beta-alpha zinc fingers"/>
    <property type="match status" value="6"/>
</dbReference>
<feature type="domain" description="C2H2-type" evidence="9">
    <location>
        <begin position="307"/>
        <end position="328"/>
    </location>
</feature>
<evidence type="ECO:0000313" key="10">
    <source>
        <dbReference type="EMBL" id="CAH0549101.1"/>
    </source>
</evidence>